<dbReference type="PANTHER" id="PTHR42784">
    <property type="entry name" value="PYRANOSE 2-OXIDASE"/>
    <property type="match status" value="1"/>
</dbReference>
<dbReference type="InterPro" id="IPR051473">
    <property type="entry name" value="P2Ox-like"/>
</dbReference>
<evidence type="ECO:0000256" key="5">
    <source>
        <dbReference type="ARBA" id="ARBA00023002"/>
    </source>
</evidence>
<gene>
    <name evidence="7" type="ORF">EXIGLDRAFT_205465</name>
</gene>
<protein>
    <submittedName>
        <fullName evidence="7">Uncharacterized protein</fullName>
    </submittedName>
</protein>
<keyword evidence="5" id="KW-0560">Oxidoreductase</keyword>
<dbReference type="AlphaFoldDB" id="A0A165MUY7"/>
<dbReference type="STRING" id="1314781.A0A165MUY7"/>
<reference evidence="7 8" key="1">
    <citation type="journal article" date="2016" name="Mol. Biol. Evol.">
        <title>Comparative Genomics of Early-Diverging Mushroom-Forming Fungi Provides Insights into the Origins of Lignocellulose Decay Capabilities.</title>
        <authorList>
            <person name="Nagy L.G."/>
            <person name="Riley R."/>
            <person name="Tritt A."/>
            <person name="Adam C."/>
            <person name="Daum C."/>
            <person name="Floudas D."/>
            <person name="Sun H."/>
            <person name="Yadav J.S."/>
            <person name="Pangilinan J."/>
            <person name="Larsson K.H."/>
            <person name="Matsuura K."/>
            <person name="Barry K."/>
            <person name="Labutti K."/>
            <person name="Kuo R."/>
            <person name="Ohm R.A."/>
            <person name="Bhattacharya S.S."/>
            <person name="Shirouzu T."/>
            <person name="Yoshinaga Y."/>
            <person name="Martin F.M."/>
            <person name="Grigoriev I.V."/>
            <person name="Hibbett D.S."/>
        </authorList>
    </citation>
    <scope>NUCLEOTIDE SEQUENCE [LARGE SCALE GENOMIC DNA]</scope>
    <source>
        <strain evidence="7 8">HHB12029</strain>
    </source>
</reference>
<evidence type="ECO:0000256" key="6">
    <source>
        <dbReference type="SAM" id="MobiDB-lite"/>
    </source>
</evidence>
<feature type="region of interest" description="Disordered" evidence="6">
    <location>
        <begin position="66"/>
        <end position="97"/>
    </location>
</feature>
<keyword evidence="8" id="KW-1185">Reference proteome</keyword>
<dbReference type="InParanoid" id="A0A165MUY7"/>
<feature type="compositionally biased region" description="Low complexity" evidence="6">
    <location>
        <begin position="88"/>
        <end position="97"/>
    </location>
</feature>
<organism evidence="7 8">
    <name type="scientific">Exidia glandulosa HHB12029</name>
    <dbReference type="NCBI Taxonomy" id="1314781"/>
    <lineage>
        <taxon>Eukaryota</taxon>
        <taxon>Fungi</taxon>
        <taxon>Dikarya</taxon>
        <taxon>Basidiomycota</taxon>
        <taxon>Agaricomycotina</taxon>
        <taxon>Agaricomycetes</taxon>
        <taxon>Auriculariales</taxon>
        <taxon>Exidiaceae</taxon>
        <taxon>Exidia</taxon>
    </lineage>
</organism>
<dbReference type="Proteomes" id="UP000077266">
    <property type="component" value="Unassembled WGS sequence"/>
</dbReference>
<dbReference type="GO" id="GO:0016491">
    <property type="term" value="F:oxidoreductase activity"/>
    <property type="evidence" value="ECO:0007669"/>
    <property type="project" value="UniProtKB-KW"/>
</dbReference>
<proteinExistence type="inferred from homology"/>
<sequence length="173" mass="18491">MSLYSWHSQHIMQHTSTPSLQQALFPLTPKQLSSAGGEFDIIIVGSGFGGGVLAADIVEKLSKIPAASSPSPAKDPAAERPSPKRKNSSSPDRLLSSISSPPRILLIERGGVPFATHCSNVPALATAPAHRTSKSEWAVESKDVQWQGGAVFTLGGRSTVWNGRAERYVCRFK</sequence>
<evidence type="ECO:0000256" key="2">
    <source>
        <dbReference type="ARBA" id="ARBA00010790"/>
    </source>
</evidence>
<evidence type="ECO:0000313" key="8">
    <source>
        <dbReference type="Proteomes" id="UP000077266"/>
    </source>
</evidence>
<keyword evidence="3" id="KW-0285">Flavoprotein</keyword>
<evidence type="ECO:0000313" key="7">
    <source>
        <dbReference type="EMBL" id="KZV99797.1"/>
    </source>
</evidence>
<evidence type="ECO:0000256" key="1">
    <source>
        <dbReference type="ARBA" id="ARBA00001974"/>
    </source>
</evidence>
<evidence type="ECO:0000256" key="3">
    <source>
        <dbReference type="ARBA" id="ARBA00022630"/>
    </source>
</evidence>
<dbReference type="PANTHER" id="PTHR42784:SF1">
    <property type="entry name" value="PYRANOSE 2-OXIDASE"/>
    <property type="match status" value="1"/>
</dbReference>
<name>A0A165MUY7_EXIGL</name>
<feature type="compositionally biased region" description="Low complexity" evidence="6">
    <location>
        <begin position="66"/>
        <end position="75"/>
    </location>
</feature>
<accession>A0A165MUY7</accession>
<dbReference type="OrthoDB" id="167809at2759"/>
<keyword evidence="4" id="KW-0274">FAD</keyword>
<dbReference type="Gene3D" id="3.50.50.60">
    <property type="entry name" value="FAD/NAD(P)-binding domain"/>
    <property type="match status" value="1"/>
</dbReference>
<dbReference type="EMBL" id="KV425906">
    <property type="protein sequence ID" value="KZV99797.1"/>
    <property type="molecule type" value="Genomic_DNA"/>
</dbReference>
<comment type="cofactor">
    <cofactor evidence="1">
        <name>FAD</name>
        <dbReference type="ChEBI" id="CHEBI:57692"/>
    </cofactor>
</comment>
<evidence type="ECO:0000256" key="4">
    <source>
        <dbReference type="ARBA" id="ARBA00022827"/>
    </source>
</evidence>
<comment type="similarity">
    <text evidence="2">Belongs to the GMC oxidoreductase family.</text>
</comment>
<dbReference type="InterPro" id="IPR036188">
    <property type="entry name" value="FAD/NAD-bd_sf"/>
</dbReference>